<gene>
    <name evidence="2" type="ORF">Pcinc_011385</name>
</gene>
<evidence type="ECO:0000313" key="2">
    <source>
        <dbReference type="EMBL" id="KAK3884320.1"/>
    </source>
</evidence>
<feature type="domain" description="Tesmin/TSO1-like CXC" evidence="1">
    <location>
        <begin position="513"/>
        <end position="555"/>
    </location>
</feature>
<sequence>MNYQTSEQHKDISTSRQSRDAEDTLKILGLLESQDPFAGYDHLQHLMTGVTAHDSVNVDKSKEVGSHVLTDMVGKNVMTYTFKRKAHAVTMDSKSAVKIGKEEVVSIDPQLLFQRLVIAGSQADKLAEAFGYELCGYPPALFESKTVLLSANKPQIAKSIWNAVPHDDSPEGDILYVLDGGALLHRLPWQTGKTYTSILDSYCSYVSRHYGPSVIIVFDGYTNQPSTKDGTHTRRNKTVGRNVSFTSAMPLKMKKQEFLSNNDNKQRFINMLSECLERTGFQVHNADGDADVLIAQTAVMAAKKHRTVLVGDDTDLLILLLHLYQCGELYFMSEPRKSSSSSSHKYLNIGRACGILAQDVTSNILFTHAILGCDTTSRVFGVGKSVSLRLVQESPIFREQASVFRKVSATKDEIIAAGEKAMGLLCKGGVTDSLNELRLKRFHAQVTDNKTAIHPRNLPPTSSSTKFHSLRVYHQVQEWMGNSLPPEEWGWRIQDGHFIPIHSDQDPAPQFLLELVRCKCKSGCSTMRCPCRHQGLDCTLACLECRGACANMCSHHQDDSEDIE</sequence>
<dbReference type="Gene3D" id="3.40.50.1010">
    <property type="entry name" value="5'-nuclease"/>
    <property type="match status" value="1"/>
</dbReference>
<evidence type="ECO:0000313" key="3">
    <source>
        <dbReference type="Proteomes" id="UP001286313"/>
    </source>
</evidence>
<dbReference type="PANTHER" id="PTHR46704:SF1">
    <property type="entry name" value="TELOMERE LENGTH REGULATION PROTEIN TEL2 HOMOLOG"/>
    <property type="match status" value="1"/>
</dbReference>
<name>A0AAE1KWD9_PETCI</name>
<dbReference type="Proteomes" id="UP001286313">
    <property type="component" value="Unassembled WGS sequence"/>
</dbReference>
<comment type="caution">
    <text evidence="2">The sequence shown here is derived from an EMBL/GenBank/DDBJ whole genome shotgun (WGS) entry which is preliminary data.</text>
</comment>
<evidence type="ECO:0000259" key="1">
    <source>
        <dbReference type="SMART" id="SM01114"/>
    </source>
</evidence>
<dbReference type="AlphaFoldDB" id="A0AAE1KWD9"/>
<dbReference type="InterPro" id="IPR033467">
    <property type="entry name" value="Tesmin/TSO1-like_CXC"/>
</dbReference>
<reference evidence="2" key="1">
    <citation type="submission" date="2023-10" db="EMBL/GenBank/DDBJ databases">
        <title>Genome assemblies of two species of porcelain crab, Petrolisthes cinctipes and Petrolisthes manimaculis (Anomura: Porcellanidae).</title>
        <authorList>
            <person name="Angst P."/>
        </authorList>
    </citation>
    <scope>NUCLEOTIDE SEQUENCE</scope>
    <source>
        <strain evidence="2">PB745_01</strain>
        <tissue evidence="2">Gill</tissue>
    </source>
</reference>
<dbReference type="InterPro" id="IPR029060">
    <property type="entry name" value="PIN-like_dom_sf"/>
</dbReference>
<dbReference type="SMART" id="SM01114">
    <property type="entry name" value="CXC"/>
    <property type="match status" value="1"/>
</dbReference>
<proteinExistence type="predicted"/>
<dbReference type="EMBL" id="JAWQEG010000893">
    <property type="protein sequence ID" value="KAK3884320.1"/>
    <property type="molecule type" value="Genomic_DNA"/>
</dbReference>
<accession>A0AAE1KWD9</accession>
<dbReference type="PANTHER" id="PTHR46704">
    <property type="entry name" value="CXC DOMAIN-CONTAINING PROTEIN-RELATED"/>
    <property type="match status" value="1"/>
</dbReference>
<dbReference type="SUPFAM" id="SSF88723">
    <property type="entry name" value="PIN domain-like"/>
    <property type="match status" value="1"/>
</dbReference>
<protein>
    <recommendedName>
        <fullName evidence="1">Tesmin/TSO1-like CXC domain-containing protein</fullName>
    </recommendedName>
</protein>
<keyword evidence="3" id="KW-1185">Reference proteome</keyword>
<organism evidence="2 3">
    <name type="scientific">Petrolisthes cinctipes</name>
    <name type="common">Flat porcelain crab</name>
    <dbReference type="NCBI Taxonomy" id="88211"/>
    <lineage>
        <taxon>Eukaryota</taxon>
        <taxon>Metazoa</taxon>
        <taxon>Ecdysozoa</taxon>
        <taxon>Arthropoda</taxon>
        <taxon>Crustacea</taxon>
        <taxon>Multicrustacea</taxon>
        <taxon>Malacostraca</taxon>
        <taxon>Eumalacostraca</taxon>
        <taxon>Eucarida</taxon>
        <taxon>Decapoda</taxon>
        <taxon>Pleocyemata</taxon>
        <taxon>Anomura</taxon>
        <taxon>Galatheoidea</taxon>
        <taxon>Porcellanidae</taxon>
        <taxon>Petrolisthes</taxon>
    </lineage>
</organism>